<evidence type="ECO:0000313" key="2">
    <source>
        <dbReference type="Proteomes" id="UP000254712"/>
    </source>
</evidence>
<dbReference type="AlphaFoldDB" id="A0A379WU71"/>
<name>A0A379WU71_SALET</name>
<dbReference type="Proteomes" id="UP000254712">
    <property type="component" value="Unassembled WGS sequence"/>
</dbReference>
<organism evidence="1 2">
    <name type="scientific">Salmonella enterica I</name>
    <dbReference type="NCBI Taxonomy" id="59201"/>
    <lineage>
        <taxon>Bacteria</taxon>
        <taxon>Pseudomonadati</taxon>
        <taxon>Pseudomonadota</taxon>
        <taxon>Gammaproteobacteria</taxon>
        <taxon>Enterobacterales</taxon>
        <taxon>Enterobacteriaceae</taxon>
        <taxon>Salmonella</taxon>
    </lineage>
</organism>
<evidence type="ECO:0000313" key="1">
    <source>
        <dbReference type="EMBL" id="SUH37665.1"/>
    </source>
</evidence>
<protein>
    <submittedName>
        <fullName evidence="1">Uncharacterized protein</fullName>
    </submittedName>
</protein>
<accession>A0A379WU71</accession>
<dbReference type="EMBL" id="UGXT01000002">
    <property type="protein sequence ID" value="SUH37665.1"/>
    <property type="molecule type" value="Genomic_DNA"/>
</dbReference>
<sequence length="84" mass="9309">MGEAYLRVFYARNAGDKAQYILFLGIAHFLPVKPFVAAAHTSPTKATLIRLADTATWACYRKKLQLLGTSPPQRLALMTIEDAN</sequence>
<proteinExistence type="predicted"/>
<gene>
    <name evidence="1" type="ORF">NCTC8261_03964</name>
</gene>
<reference evidence="1 2" key="1">
    <citation type="submission" date="2018-06" db="EMBL/GenBank/DDBJ databases">
        <authorList>
            <consortium name="Pathogen Informatics"/>
            <person name="Doyle S."/>
        </authorList>
    </citation>
    <scope>NUCLEOTIDE SEQUENCE [LARGE SCALE GENOMIC DNA]</scope>
    <source>
        <strain evidence="1 2">NCTC8261</strain>
    </source>
</reference>